<dbReference type="EMBL" id="CP019717">
    <property type="protein sequence ID" value="QHZ51782.1"/>
    <property type="molecule type" value="Genomic_DNA"/>
</dbReference>
<reference evidence="2 3" key="1">
    <citation type="journal article" date="2020" name="Int. J. Med. Microbiol.">
        <title>Discovery of Paenibacillus larvae ERIC V: Phenotypic and genomic comparison to genotypes ERIC I-IV reveal different inventories of virulence factors which correlate with epidemiological prevalences of American Foulbrood.</title>
        <authorList>
            <person name="Beims H."/>
            <person name="Bunk B."/>
            <person name="Erler S."/>
            <person name="Mohr K.I."/>
            <person name="Sproer C."/>
            <person name="Pradella S."/>
            <person name="Gunther G."/>
            <person name="Rohde M."/>
            <person name="von der Ohe W."/>
            <person name="Steinert M."/>
        </authorList>
    </citation>
    <scope>NUCLEOTIDE SEQUENCE [LARGE SCALE GENOMIC DNA]</scope>
    <source>
        <strain evidence="2">Eric_V</strain>
    </source>
</reference>
<keyword evidence="1" id="KW-0812">Transmembrane</keyword>
<evidence type="ECO:0000313" key="2">
    <source>
        <dbReference type="EMBL" id="QHZ51782.1"/>
    </source>
</evidence>
<feature type="transmembrane region" description="Helical" evidence="1">
    <location>
        <begin position="20"/>
        <end position="41"/>
    </location>
</feature>
<keyword evidence="1" id="KW-0472">Membrane</keyword>
<evidence type="ECO:0000313" key="3">
    <source>
        <dbReference type="Proteomes" id="UP000464330"/>
    </source>
</evidence>
<gene>
    <name evidence="2" type="ORF">ERICV_02660</name>
</gene>
<protein>
    <submittedName>
        <fullName evidence="2">Uncharacterized protein</fullName>
    </submittedName>
</protein>
<dbReference type="AlphaFoldDB" id="A0A6C0QST5"/>
<sequence length="48" mass="5164">MQDFLPLRWLILNEEFSPKAIGMGVYVAGTALGGFLGRVIIGGLTDLL</sequence>
<evidence type="ECO:0000256" key="1">
    <source>
        <dbReference type="SAM" id="Phobius"/>
    </source>
</evidence>
<organism evidence="2 3">
    <name type="scientific">Paenibacillus larvae subsp. larvae</name>
    <dbReference type="NCBI Taxonomy" id="147375"/>
    <lineage>
        <taxon>Bacteria</taxon>
        <taxon>Bacillati</taxon>
        <taxon>Bacillota</taxon>
        <taxon>Bacilli</taxon>
        <taxon>Bacillales</taxon>
        <taxon>Paenibacillaceae</taxon>
        <taxon>Paenibacillus</taxon>
    </lineage>
</organism>
<proteinExistence type="predicted"/>
<name>A0A6C0QST5_9BACL</name>
<keyword evidence="1" id="KW-1133">Transmembrane helix</keyword>
<dbReference type="RefSeq" id="WP_024094103.1">
    <property type="nucleotide sequence ID" value="NZ_CP019717.1"/>
</dbReference>
<dbReference type="Proteomes" id="UP000464330">
    <property type="component" value="Chromosome"/>
</dbReference>
<accession>A0A6C0QST5</accession>